<keyword evidence="1" id="KW-0812">Transmembrane</keyword>
<keyword evidence="3" id="KW-1185">Reference proteome</keyword>
<evidence type="ECO:0000256" key="1">
    <source>
        <dbReference type="SAM" id="Phobius"/>
    </source>
</evidence>
<gene>
    <name evidence="2" type="ORF">FB551_1003</name>
</gene>
<evidence type="ECO:0000313" key="3">
    <source>
        <dbReference type="Proteomes" id="UP000316437"/>
    </source>
</evidence>
<dbReference type="Proteomes" id="UP000316437">
    <property type="component" value="Unassembled WGS sequence"/>
</dbReference>
<sequence length="37" mass="4507">MGDLFFYYLAAIILIFYNAMHSYSILYCEVFTFIHYI</sequence>
<dbReference type="AlphaFoldDB" id="A0A543EIA6"/>
<name>A0A543EIA6_9FLAO</name>
<evidence type="ECO:0000313" key="2">
    <source>
        <dbReference type="EMBL" id="TQM21317.1"/>
    </source>
</evidence>
<feature type="transmembrane region" description="Helical" evidence="1">
    <location>
        <begin position="6"/>
        <end position="28"/>
    </location>
</feature>
<dbReference type="EMBL" id="VFPD01000001">
    <property type="protein sequence ID" value="TQM21317.1"/>
    <property type="molecule type" value="Genomic_DNA"/>
</dbReference>
<comment type="caution">
    <text evidence="2">The sequence shown here is derived from an EMBL/GenBank/DDBJ whole genome shotgun (WGS) entry which is preliminary data.</text>
</comment>
<keyword evidence="1" id="KW-1133">Transmembrane helix</keyword>
<protein>
    <submittedName>
        <fullName evidence="2">Uncharacterized protein</fullName>
    </submittedName>
</protein>
<proteinExistence type="predicted"/>
<organism evidence="2 3">
    <name type="scientific">Chryseobacterium aquifrigidense</name>
    <dbReference type="NCBI Taxonomy" id="558021"/>
    <lineage>
        <taxon>Bacteria</taxon>
        <taxon>Pseudomonadati</taxon>
        <taxon>Bacteroidota</taxon>
        <taxon>Flavobacteriia</taxon>
        <taxon>Flavobacteriales</taxon>
        <taxon>Weeksellaceae</taxon>
        <taxon>Chryseobacterium group</taxon>
        <taxon>Chryseobacterium</taxon>
    </lineage>
</organism>
<accession>A0A543EIA6</accession>
<reference evidence="2 3" key="1">
    <citation type="submission" date="2019-06" db="EMBL/GenBank/DDBJ databases">
        <title>Sorghum-associated microbial communities from plants grown in Nebraska, USA.</title>
        <authorList>
            <person name="Schachtman D."/>
        </authorList>
    </citation>
    <scope>NUCLEOTIDE SEQUENCE [LARGE SCALE GENOMIC DNA]</scope>
    <source>
        <strain evidence="2 3">110</strain>
    </source>
</reference>
<keyword evidence="1" id="KW-0472">Membrane</keyword>